<evidence type="ECO:0000256" key="9">
    <source>
        <dbReference type="ARBA" id="ARBA00022989"/>
    </source>
</evidence>
<dbReference type="PANTHER" id="PTHR43298:SF2">
    <property type="entry name" value="FMN_FAD EXPORTER YEEO-RELATED"/>
    <property type="match status" value="1"/>
</dbReference>
<feature type="transmembrane region" description="Helical" evidence="13">
    <location>
        <begin position="92"/>
        <end position="112"/>
    </location>
</feature>
<evidence type="ECO:0000256" key="2">
    <source>
        <dbReference type="ARBA" id="ARBA00004651"/>
    </source>
</evidence>
<sequence length="453" mass="49519">MVNQVFLNKDVRHSLLTIAIPISLQSLFQASLSVIDQIMVGQLGTNSITSIGLGSKFPNLFLITLTAIGTAASIMISQYYGSDNPIGVNRAFIANGILAFLVTAFFFIPSVFIPKQIMSMYSNDASVTRLGAQYLCIIAIGYIPMLCTTLISAMMRNTGYAKFPTIASIVSVIINTFLNYILIFGNFGAPKLGVSGTAIATTTARMIECLILFVLFFKLQKKSKFRIHFNCTVTTEFKKQTLVIAIPIVINEFLWGLGDTLYAVIYGHIGTGAAAAMTLTFPIQNLSIGLFTGVSTAVAIMTGNYLGKSENRQALSVSYDFIKLGVMGSVCFGGILFLLAKIYSNLFNVSASTKHTTILLLWVFAAILFVKVSNMILEGGILRSGGNTKYTLFLDILGTWGIGIPLGLITAFFLHFSIVWVYFFISLEEVVRLVLAVFIYKSKKWMNNITSIV</sequence>
<keyword evidence="10" id="KW-0406">Ion transport</keyword>
<evidence type="ECO:0000256" key="13">
    <source>
        <dbReference type="SAM" id="Phobius"/>
    </source>
</evidence>
<evidence type="ECO:0000256" key="10">
    <source>
        <dbReference type="ARBA" id="ARBA00023065"/>
    </source>
</evidence>
<dbReference type="PANTHER" id="PTHR43298">
    <property type="entry name" value="MULTIDRUG RESISTANCE PROTEIN NORM-RELATED"/>
    <property type="match status" value="1"/>
</dbReference>
<evidence type="ECO:0000256" key="12">
    <source>
        <dbReference type="ARBA" id="ARBA00031636"/>
    </source>
</evidence>
<dbReference type="AlphaFoldDB" id="A0A1V4IEY4"/>
<proteinExistence type="inferred from homology"/>
<accession>A0A1V4IEY4</accession>
<dbReference type="NCBIfam" id="TIGR00797">
    <property type="entry name" value="matE"/>
    <property type="match status" value="1"/>
</dbReference>
<keyword evidence="8 13" id="KW-0812">Transmembrane</keyword>
<dbReference type="InterPro" id="IPR050222">
    <property type="entry name" value="MATE_MdtK"/>
</dbReference>
<evidence type="ECO:0000256" key="6">
    <source>
        <dbReference type="ARBA" id="ARBA00022449"/>
    </source>
</evidence>
<dbReference type="Pfam" id="PF01554">
    <property type="entry name" value="MatE"/>
    <property type="match status" value="2"/>
</dbReference>
<evidence type="ECO:0000256" key="3">
    <source>
        <dbReference type="ARBA" id="ARBA00010199"/>
    </source>
</evidence>
<keyword evidence="15" id="KW-1185">Reference proteome</keyword>
<protein>
    <recommendedName>
        <fullName evidence="4">Probable multidrug resistance protein NorM</fullName>
    </recommendedName>
    <alternativeName>
        <fullName evidence="12">Multidrug-efflux transporter</fullName>
    </alternativeName>
</protein>
<dbReference type="OrthoDB" id="9780160at2"/>
<feature type="transmembrane region" description="Helical" evidence="13">
    <location>
        <begin position="287"/>
        <end position="307"/>
    </location>
</feature>
<evidence type="ECO:0000313" key="14">
    <source>
        <dbReference type="EMBL" id="OPJ58562.1"/>
    </source>
</evidence>
<dbReference type="GO" id="GO:0005886">
    <property type="term" value="C:plasma membrane"/>
    <property type="evidence" value="ECO:0007669"/>
    <property type="project" value="UniProtKB-SubCell"/>
</dbReference>
<feature type="transmembrane region" description="Helical" evidence="13">
    <location>
        <begin position="359"/>
        <end position="380"/>
    </location>
</feature>
<name>A0A1V4IEY4_9CLOT</name>
<dbReference type="Proteomes" id="UP000190080">
    <property type="component" value="Unassembled WGS sequence"/>
</dbReference>
<comment type="similarity">
    <text evidence="3">Belongs to the multi antimicrobial extrusion (MATE) (TC 2.A.66.1) family.</text>
</comment>
<evidence type="ECO:0000256" key="1">
    <source>
        <dbReference type="ARBA" id="ARBA00003408"/>
    </source>
</evidence>
<reference evidence="14 15" key="1">
    <citation type="submission" date="2017-03" db="EMBL/GenBank/DDBJ databases">
        <title>Genome sequence of Clostridium oryzae DSM 28571.</title>
        <authorList>
            <person name="Poehlein A."/>
            <person name="Daniel R."/>
        </authorList>
    </citation>
    <scope>NUCLEOTIDE SEQUENCE [LARGE SCALE GENOMIC DNA]</scope>
    <source>
        <strain evidence="14 15">DSM 28571</strain>
    </source>
</reference>
<comment type="function">
    <text evidence="1">Multidrug efflux pump.</text>
</comment>
<keyword evidence="9 13" id="KW-1133">Transmembrane helix</keyword>
<evidence type="ECO:0000256" key="5">
    <source>
        <dbReference type="ARBA" id="ARBA00022448"/>
    </source>
</evidence>
<feature type="transmembrane region" description="Helical" evidence="13">
    <location>
        <begin position="132"/>
        <end position="153"/>
    </location>
</feature>
<dbReference type="GO" id="GO:0006811">
    <property type="term" value="P:monoatomic ion transport"/>
    <property type="evidence" value="ECO:0007669"/>
    <property type="project" value="UniProtKB-KW"/>
</dbReference>
<keyword evidence="6" id="KW-0050">Antiport</keyword>
<feature type="transmembrane region" description="Helical" evidence="13">
    <location>
        <begin position="60"/>
        <end position="80"/>
    </location>
</feature>
<dbReference type="STRING" id="1450648.CLORY_35420"/>
<comment type="caution">
    <text evidence="14">The sequence shown here is derived from an EMBL/GenBank/DDBJ whole genome shotgun (WGS) entry which is preliminary data.</text>
</comment>
<evidence type="ECO:0000256" key="7">
    <source>
        <dbReference type="ARBA" id="ARBA00022475"/>
    </source>
</evidence>
<keyword evidence="5" id="KW-0813">Transport</keyword>
<dbReference type="CDD" id="cd13134">
    <property type="entry name" value="MATE_like_8"/>
    <property type="match status" value="1"/>
</dbReference>
<evidence type="ECO:0000256" key="8">
    <source>
        <dbReference type="ARBA" id="ARBA00022692"/>
    </source>
</evidence>
<dbReference type="PIRSF" id="PIRSF006603">
    <property type="entry name" value="DinF"/>
    <property type="match status" value="1"/>
</dbReference>
<dbReference type="InterPro" id="IPR002528">
    <property type="entry name" value="MATE_fam"/>
</dbReference>
<dbReference type="RefSeq" id="WP_079426945.1">
    <property type="nucleotide sequence ID" value="NZ_MZGV01000054.1"/>
</dbReference>
<gene>
    <name evidence="14" type="primary">mdtK_4</name>
    <name evidence="14" type="ORF">CLORY_35420</name>
</gene>
<dbReference type="EMBL" id="MZGV01000054">
    <property type="protein sequence ID" value="OPJ58562.1"/>
    <property type="molecule type" value="Genomic_DNA"/>
</dbReference>
<evidence type="ECO:0000256" key="11">
    <source>
        <dbReference type="ARBA" id="ARBA00023136"/>
    </source>
</evidence>
<feature type="transmembrane region" description="Helical" evidence="13">
    <location>
        <begin position="420"/>
        <end position="440"/>
    </location>
</feature>
<dbReference type="GO" id="GO:0042910">
    <property type="term" value="F:xenobiotic transmembrane transporter activity"/>
    <property type="evidence" value="ECO:0007669"/>
    <property type="project" value="InterPro"/>
</dbReference>
<organism evidence="14 15">
    <name type="scientific">Clostridium oryzae</name>
    <dbReference type="NCBI Taxonomy" id="1450648"/>
    <lineage>
        <taxon>Bacteria</taxon>
        <taxon>Bacillati</taxon>
        <taxon>Bacillota</taxon>
        <taxon>Clostridia</taxon>
        <taxon>Eubacteriales</taxon>
        <taxon>Clostridiaceae</taxon>
        <taxon>Clostridium</taxon>
    </lineage>
</organism>
<evidence type="ECO:0000313" key="15">
    <source>
        <dbReference type="Proteomes" id="UP000190080"/>
    </source>
</evidence>
<comment type="subcellular location">
    <subcellularLocation>
        <location evidence="2">Cell membrane</location>
        <topology evidence="2">Multi-pass membrane protein</topology>
    </subcellularLocation>
</comment>
<feature type="transmembrane region" description="Helical" evidence="13">
    <location>
        <begin position="392"/>
        <end position="414"/>
    </location>
</feature>
<feature type="transmembrane region" description="Helical" evidence="13">
    <location>
        <begin position="165"/>
        <end position="185"/>
    </location>
</feature>
<keyword evidence="7" id="KW-1003">Cell membrane</keyword>
<evidence type="ECO:0000256" key="4">
    <source>
        <dbReference type="ARBA" id="ARBA00020268"/>
    </source>
</evidence>
<dbReference type="GO" id="GO:0015297">
    <property type="term" value="F:antiporter activity"/>
    <property type="evidence" value="ECO:0007669"/>
    <property type="project" value="UniProtKB-KW"/>
</dbReference>
<feature type="transmembrane region" description="Helical" evidence="13">
    <location>
        <begin position="319"/>
        <end position="339"/>
    </location>
</feature>
<keyword evidence="11 13" id="KW-0472">Membrane</keyword>
<feature type="transmembrane region" description="Helical" evidence="13">
    <location>
        <begin position="197"/>
        <end position="217"/>
    </location>
</feature>
<dbReference type="InterPro" id="IPR048279">
    <property type="entry name" value="MdtK-like"/>
</dbReference>